<reference evidence="3 4" key="1">
    <citation type="submission" date="2017-06" db="EMBL/GenBank/DDBJ databases">
        <authorList>
            <person name="Kim H.J."/>
            <person name="Triplett B.A."/>
        </authorList>
    </citation>
    <scope>NUCLEOTIDE SEQUENCE [LARGE SCALE GENOMIC DNA]</scope>
    <source>
        <strain evidence="3 4">DSM 44715</strain>
    </source>
</reference>
<dbReference type="RefSeq" id="WP_089327146.1">
    <property type="nucleotide sequence ID" value="NZ_FZOR01000015.1"/>
</dbReference>
<sequence length="358" mass="37936">MIWLTFRQFRVQAAVVFGALAVLGVLLAVSGPGLADAYDRGLASCGSEDACATFARTFFRDHQMEYGALIALVTALPALIGLFWGAPLIARELETGTYRLAWSQSITRTRWLAVKLGLVGLAAMAAAGIAVRAANWWAGPLDEAIADRFPRMEPVAFGAHGIVPIGYAAFAFALGVTAGVLTRRTLTAMAITLAVFVAVQVAMPLWVRAHLIPPETATVTITSKNLSQMMMDQGAKEMTVQTGAAPGAWTLGNHTVDASGRKAALPAALLAGACAPAAPEPPPPPKPGAEGKPGVPEPPGGPPEKCFTEIARLGYKQQVVYHPASRFWPLQWAETGLFAVLTLGLCGLCFHWTRRRLS</sequence>
<dbReference type="GO" id="GO:0005886">
    <property type="term" value="C:plasma membrane"/>
    <property type="evidence" value="ECO:0007669"/>
    <property type="project" value="UniProtKB-SubCell"/>
</dbReference>
<gene>
    <name evidence="3" type="ORF">SAMN05443665_1015145</name>
</gene>
<feature type="compositionally biased region" description="Pro residues" evidence="1">
    <location>
        <begin position="278"/>
        <end position="287"/>
    </location>
</feature>
<feature type="transmembrane region" description="Helical" evidence="2">
    <location>
        <begin position="335"/>
        <end position="353"/>
    </location>
</feature>
<dbReference type="OrthoDB" id="3579673at2"/>
<feature type="transmembrane region" description="Helical" evidence="2">
    <location>
        <begin position="111"/>
        <end position="137"/>
    </location>
</feature>
<protein>
    <submittedName>
        <fullName evidence="3">ABC-2 family transporter protein</fullName>
    </submittedName>
</protein>
<feature type="transmembrane region" description="Helical" evidence="2">
    <location>
        <begin position="66"/>
        <end position="90"/>
    </location>
</feature>
<keyword evidence="2" id="KW-0812">Transmembrane</keyword>
<proteinExistence type="predicted"/>
<evidence type="ECO:0000313" key="4">
    <source>
        <dbReference type="Proteomes" id="UP000198318"/>
    </source>
</evidence>
<dbReference type="GO" id="GO:0140359">
    <property type="term" value="F:ABC-type transporter activity"/>
    <property type="evidence" value="ECO:0007669"/>
    <property type="project" value="InterPro"/>
</dbReference>
<keyword evidence="4" id="KW-1185">Reference proteome</keyword>
<keyword evidence="2" id="KW-1133">Transmembrane helix</keyword>
<evidence type="ECO:0000256" key="2">
    <source>
        <dbReference type="SAM" id="Phobius"/>
    </source>
</evidence>
<dbReference type="EMBL" id="FZOR01000015">
    <property type="protein sequence ID" value="SNT08463.1"/>
    <property type="molecule type" value="Genomic_DNA"/>
</dbReference>
<dbReference type="Proteomes" id="UP000198318">
    <property type="component" value="Unassembled WGS sequence"/>
</dbReference>
<organism evidence="3 4">
    <name type="scientific">Actinomadura meyerae</name>
    <dbReference type="NCBI Taxonomy" id="240840"/>
    <lineage>
        <taxon>Bacteria</taxon>
        <taxon>Bacillati</taxon>
        <taxon>Actinomycetota</taxon>
        <taxon>Actinomycetes</taxon>
        <taxon>Streptosporangiales</taxon>
        <taxon>Thermomonosporaceae</taxon>
        <taxon>Actinomadura</taxon>
    </lineage>
</organism>
<evidence type="ECO:0000313" key="3">
    <source>
        <dbReference type="EMBL" id="SNT08463.1"/>
    </source>
</evidence>
<feature type="transmembrane region" description="Helical" evidence="2">
    <location>
        <begin position="188"/>
        <end position="207"/>
    </location>
</feature>
<evidence type="ECO:0000256" key="1">
    <source>
        <dbReference type="SAM" id="MobiDB-lite"/>
    </source>
</evidence>
<accession>A0A239JSV5</accession>
<dbReference type="AlphaFoldDB" id="A0A239JSV5"/>
<keyword evidence="2" id="KW-0472">Membrane</keyword>
<dbReference type="Pfam" id="PF12679">
    <property type="entry name" value="ABC2_membrane_2"/>
    <property type="match status" value="1"/>
</dbReference>
<name>A0A239JSV5_9ACTN</name>
<feature type="transmembrane region" description="Helical" evidence="2">
    <location>
        <begin position="157"/>
        <end position="181"/>
    </location>
</feature>
<feature type="region of interest" description="Disordered" evidence="1">
    <location>
        <begin position="275"/>
        <end position="303"/>
    </location>
</feature>